<reference evidence="5 6" key="1">
    <citation type="submission" date="2013-02" db="EMBL/GenBank/DDBJ databases">
        <title>The Genome Sequence of Acinetobacter bereziniae NIPH 3.</title>
        <authorList>
            <consortium name="The Broad Institute Genome Sequencing Platform"/>
            <consortium name="The Broad Institute Genome Sequencing Center for Infectious Disease"/>
            <person name="Cerqueira G."/>
            <person name="Feldgarden M."/>
            <person name="Courvalin P."/>
            <person name="Perichon B."/>
            <person name="Grillot-Courvalin C."/>
            <person name="Clermont D."/>
            <person name="Rocha E."/>
            <person name="Yoon E.-J."/>
            <person name="Nemec A."/>
            <person name="Walker B."/>
            <person name="Young S.K."/>
            <person name="Zeng Q."/>
            <person name="Gargeya S."/>
            <person name="Fitzgerald M."/>
            <person name="Haas B."/>
            <person name="Abouelleil A."/>
            <person name="Alvarado L."/>
            <person name="Arachchi H.M."/>
            <person name="Berlin A.M."/>
            <person name="Chapman S.B."/>
            <person name="Dewar J."/>
            <person name="Goldberg J."/>
            <person name="Griggs A."/>
            <person name="Gujja S."/>
            <person name="Hansen M."/>
            <person name="Howarth C."/>
            <person name="Imamovic A."/>
            <person name="Larimer J."/>
            <person name="McCowan C."/>
            <person name="Murphy C."/>
            <person name="Neiman D."/>
            <person name="Pearson M."/>
            <person name="Priest M."/>
            <person name="Roberts A."/>
            <person name="Saif S."/>
            <person name="Shea T."/>
            <person name="Sisk P."/>
            <person name="Sykes S."/>
            <person name="Wortman J."/>
            <person name="Nusbaum C."/>
            <person name="Birren B."/>
        </authorList>
    </citation>
    <scope>NUCLEOTIDE SEQUENCE [LARGE SCALE GENOMIC DNA]</scope>
    <source>
        <strain evidence="5 6">NIPH 3</strain>
    </source>
</reference>
<dbReference type="SUPFAM" id="SSF51197">
    <property type="entry name" value="Clavaminate synthase-like"/>
    <property type="match status" value="1"/>
</dbReference>
<evidence type="ECO:0000256" key="3">
    <source>
        <dbReference type="ARBA" id="ARBA00023004"/>
    </source>
</evidence>
<dbReference type="PANTHER" id="PTHR13096:SF8">
    <property type="entry name" value="RIBOSOMAL OXYGENASE 1"/>
    <property type="match status" value="1"/>
</dbReference>
<evidence type="ECO:0000259" key="4">
    <source>
        <dbReference type="PROSITE" id="PS51184"/>
    </source>
</evidence>
<organism evidence="5 6">
    <name type="scientific">Acinetobacter bereziniae NIPH 3</name>
    <dbReference type="NCBI Taxonomy" id="1217651"/>
    <lineage>
        <taxon>Bacteria</taxon>
        <taxon>Pseudomonadati</taxon>
        <taxon>Pseudomonadota</taxon>
        <taxon>Gammaproteobacteria</taxon>
        <taxon>Moraxellales</taxon>
        <taxon>Moraxellaceae</taxon>
        <taxon>Acinetobacter</taxon>
    </lineage>
</organism>
<keyword evidence="2" id="KW-0479">Metal-binding</keyword>
<proteinExistence type="predicted"/>
<evidence type="ECO:0000313" key="5">
    <source>
        <dbReference type="EMBL" id="ENV22541.1"/>
    </source>
</evidence>
<feature type="domain" description="JmjC" evidence="4">
    <location>
        <begin position="91"/>
        <end position="235"/>
    </location>
</feature>
<dbReference type="HOGENOM" id="CLU_060700_1_0_6"/>
<dbReference type="PATRIC" id="fig|1217651.3.peg.1515"/>
<dbReference type="InterPro" id="IPR003347">
    <property type="entry name" value="JmjC_dom"/>
</dbReference>
<keyword evidence="3" id="KW-0408">Iron</keyword>
<dbReference type="Gene3D" id="2.60.120.650">
    <property type="entry name" value="Cupin"/>
    <property type="match status" value="1"/>
</dbReference>
<gene>
    <name evidence="5" type="ORF">F963_01535</name>
</gene>
<name>N8XE20_ACIBZ</name>
<dbReference type="Pfam" id="PF08007">
    <property type="entry name" value="JmjC_2"/>
    <property type="match status" value="1"/>
</dbReference>
<dbReference type="AlphaFoldDB" id="N8XE20"/>
<dbReference type="RefSeq" id="WP_004829815.1">
    <property type="nucleotide sequence ID" value="NZ_KB849467.1"/>
</dbReference>
<accession>N8XE20</accession>
<evidence type="ECO:0000256" key="2">
    <source>
        <dbReference type="ARBA" id="ARBA00022723"/>
    </source>
</evidence>
<dbReference type="PANTHER" id="PTHR13096">
    <property type="entry name" value="MINA53 MYC INDUCED NUCLEAR ANTIGEN"/>
    <property type="match status" value="1"/>
</dbReference>
<evidence type="ECO:0000313" key="6">
    <source>
        <dbReference type="Proteomes" id="UP000013270"/>
    </source>
</evidence>
<dbReference type="Proteomes" id="UP000013270">
    <property type="component" value="Unassembled WGS sequence"/>
</dbReference>
<dbReference type="SMART" id="SM00558">
    <property type="entry name" value="JmjC"/>
    <property type="match status" value="1"/>
</dbReference>
<dbReference type="InterPro" id="IPR039994">
    <property type="entry name" value="NO66-like"/>
</dbReference>
<dbReference type="PROSITE" id="PS51184">
    <property type="entry name" value="JMJC"/>
    <property type="match status" value="1"/>
</dbReference>
<comment type="cofactor">
    <cofactor evidence="1">
        <name>Fe(2+)</name>
        <dbReference type="ChEBI" id="CHEBI:29033"/>
    </cofactor>
</comment>
<dbReference type="EMBL" id="APPK01000026">
    <property type="protein sequence ID" value="ENV22541.1"/>
    <property type="molecule type" value="Genomic_DNA"/>
</dbReference>
<dbReference type="GO" id="GO:0046872">
    <property type="term" value="F:metal ion binding"/>
    <property type="evidence" value="ECO:0007669"/>
    <property type="project" value="UniProtKB-KW"/>
</dbReference>
<protein>
    <recommendedName>
        <fullName evidence="4">JmjC domain-containing protein</fullName>
    </recommendedName>
</protein>
<comment type="caution">
    <text evidence="5">The sequence shown here is derived from an EMBL/GenBank/DDBJ whole genome shotgun (WGS) entry which is preliminary data.</text>
</comment>
<sequence>MIVNFNFNQRKFREKFLYKEPYLFKKAIHKQELTWNDVNELYSRADISHINFKLMDGYEVPKDKYVEVYNNLGVVEYKCITSVLYEYLRNGATLVYNRIKNEPFVDNISRQVASFAEAHTITGGYAAFSSKSSYKSHWDTRDVYAVQLLGRKRWILRKPNFEFPLYMQQTKYFSDIKEPEEIYMDVILEAGDILYIPRGWWHDPLPLDEETFHLAVATFAPTGFEYMQWLQNVIPSILDCRRNFYDYEHDAKMIQNISNQVSEIIKDRKYYESFMMHHMVNHHVPSTLSLDILGNGKIGQLEEDQKLCLNANLVYVFDDGFVIINGNKLNVDTISLQLIQYLFEHRYSFVADIVAQFNNYPADKIKKLLFQLALENIIGLVT</sequence>
<evidence type="ECO:0000256" key="1">
    <source>
        <dbReference type="ARBA" id="ARBA00001954"/>
    </source>
</evidence>